<protein>
    <submittedName>
        <fullName evidence="2">Uncharacterized protein</fullName>
    </submittedName>
</protein>
<feature type="transmembrane region" description="Helical" evidence="1">
    <location>
        <begin position="17"/>
        <end position="37"/>
    </location>
</feature>
<reference evidence="2" key="1">
    <citation type="journal article" date="2020" name="Nature">
        <title>Giant virus diversity and host interactions through global metagenomics.</title>
        <authorList>
            <person name="Schulz F."/>
            <person name="Roux S."/>
            <person name="Paez-Espino D."/>
            <person name="Jungbluth S."/>
            <person name="Walsh D.A."/>
            <person name="Denef V.J."/>
            <person name="McMahon K.D."/>
            <person name="Konstantinidis K.T."/>
            <person name="Eloe-Fadrosh E.A."/>
            <person name="Kyrpides N.C."/>
            <person name="Woyke T."/>
        </authorList>
    </citation>
    <scope>NUCLEOTIDE SEQUENCE</scope>
    <source>
        <strain evidence="2">GVMAG-M-3300027833-11</strain>
    </source>
</reference>
<evidence type="ECO:0000313" key="2">
    <source>
        <dbReference type="EMBL" id="QHU30378.1"/>
    </source>
</evidence>
<proteinExistence type="predicted"/>
<sequence>MPRFHQTVLPLEKMMPIWFKLSIMFALVTLIESLIHVGNMKDQNINKWVNTSMSYDNWTNTAVCDTSKISKVIHEYPQLAEATFFSMIYLMLGCLRSAVNIIIPYYFTTFVISMYTA</sequence>
<dbReference type="EMBL" id="MN740506">
    <property type="protein sequence ID" value="QHU30378.1"/>
    <property type="molecule type" value="Genomic_DNA"/>
</dbReference>
<keyword evidence="1" id="KW-0812">Transmembrane</keyword>
<feature type="transmembrane region" description="Helical" evidence="1">
    <location>
        <begin position="88"/>
        <end position="107"/>
    </location>
</feature>
<name>A0A6C0LKF1_9ZZZZ</name>
<dbReference type="AlphaFoldDB" id="A0A6C0LKF1"/>
<accession>A0A6C0LKF1</accession>
<keyword evidence="1" id="KW-1133">Transmembrane helix</keyword>
<organism evidence="2">
    <name type="scientific">viral metagenome</name>
    <dbReference type="NCBI Taxonomy" id="1070528"/>
    <lineage>
        <taxon>unclassified sequences</taxon>
        <taxon>metagenomes</taxon>
        <taxon>organismal metagenomes</taxon>
    </lineage>
</organism>
<keyword evidence="1" id="KW-0472">Membrane</keyword>
<evidence type="ECO:0000256" key="1">
    <source>
        <dbReference type="SAM" id="Phobius"/>
    </source>
</evidence>